<sequence>MQFSRALLLFMVILLVQQATAQICSKPQKKCIKAKGVCIDKAATCNGDAKPGRKWCKDGRNCKCCIEDNKECGDGTEQPACKILGGFCMNNDEKCNGREVSSQYFCSGSSCKCCIPQETCAGCEDTAGTECGGEVLGIEYEGVCKDFCEGEEMPFGECEAGPNCRCCVTPDVNYESCEDEIEKTCSGSMLGVSITGICRTNCELNEMMLGPCGNYDGDTLLQGRVDSVIKFKQIVSRMDDTCGCCVNIDFAGKR</sequence>
<organism evidence="2 3">
    <name type="scientific">Meganyctiphanes norvegica</name>
    <name type="common">Northern krill</name>
    <name type="synonym">Thysanopoda norvegica</name>
    <dbReference type="NCBI Taxonomy" id="48144"/>
    <lineage>
        <taxon>Eukaryota</taxon>
        <taxon>Metazoa</taxon>
        <taxon>Ecdysozoa</taxon>
        <taxon>Arthropoda</taxon>
        <taxon>Crustacea</taxon>
        <taxon>Multicrustacea</taxon>
        <taxon>Malacostraca</taxon>
        <taxon>Eumalacostraca</taxon>
        <taxon>Eucarida</taxon>
        <taxon>Euphausiacea</taxon>
        <taxon>Euphausiidae</taxon>
        <taxon>Meganyctiphanes</taxon>
    </lineage>
</organism>
<evidence type="ECO:0000256" key="1">
    <source>
        <dbReference type="SAM" id="SignalP"/>
    </source>
</evidence>
<dbReference type="EMBL" id="CAXKWB010009557">
    <property type="protein sequence ID" value="CAL4095170.1"/>
    <property type="molecule type" value="Genomic_DNA"/>
</dbReference>
<proteinExistence type="predicted"/>
<reference evidence="2 3" key="1">
    <citation type="submission" date="2024-05" db="EMBL/GenBank/DDBJ databases">
        <authorList>
            <person name="Wallberg A."/>
        </authorList>
    </citation>
    <scope>NUCLEOTIDE SEQUENCE [LARGE SCALE GENOMIC DNA]</scope>
</reference>
<dbReference type="Proteomes" id="UP001497623">
    <property type="component" value="Unassembled WGS sequence"/>
</dbReference>
<dbReference type="AlphaFoldDB" id="A0AAV2QTU6"/>
<protein>
    <submittedName>
        <fullName evidence="2">Uncharacterized protein</fullName>
    </submittedName>
</protein>
<accession>A0AAV2QTU6</accession>
<keyword evidence="1" id="KW-0732">Signal</keyword>
<comment type="caution">
    <text evidence="2">The sequence shown here is derived from an EMBL/GenBank/DDBJ whole genome shotgun (WGS) entry which is preliminary data.</text>
</comment>
<gene>
    <name evidence="2" type="ORF">MNOR_LOCUS15343</name>
</gene>
<keyword evidence="3" id="KW-1185">Reference proteome</keyword>
<feature type="chain" id="PRO_5043674122" evidence="1">
    <location>
        <begin position="22"/>
        <end position="254"/>
    </location>
</feature>
<feature type="signal peptide" evidence="1">
    <location>
        <begin position="1"/>
        <end position="21"/>
    </location>
</feature>
<evidence type="ECO:0000313" key="2">
    <source>
        <dbReference type="EMBL" id="CAL4095170.1"/>
    </source>
</evidence>
<name>A0AAV2QTU6_MEGNR</name>
<evidence type="ECO:0000313" key="3">
    <source>
        <dbReference type="Proteomes" id="UP001497623"/>
    </source>
</evidence>